<gene>
    <name evidence="2" type="ORF">C1645_882925</name>
</gene>
<organism evidence="2 3">
    <name type="scientific">Glomus cerebriforme</name>
    <dbReference type="NCBI Taxonomy" id="658196"/>
    <lineage>
        <taxon>Eukaryota</taxon>
        <taxon>Fungi</taxon>
        <taxon>Fungi incertae sedis</taxon>
        <taxon>Mucoromycota</taxon>
        <taxon>Glomeromycotina</taxon>
        <taxon>Glomeromycetes</taxon>
        <taxon>Glomerales</taxon>
        <taxon>Glomeraceae</taxon>
        <taxon>Glomus</taxon>
    </lineage>
</organism>
<dbReference type="SUPFAM" id="SSF50978">
    <property type="entry name" value="WD40 repeat-like"/>
    <property type="match status" value="1"/>
</dbReference>
<protein>
    <submittedName>
        <fullName evidence="2">Uncharacterized protein</fullName>
    </submittedName>
</protein>
<feature type="compositionally biased region" description="Basic and acidic residues" evidence="1">
    <location>
        <begin position="1"/>
        <end position="25"/>
    </location>
</feature>
<dbReference type="AlphaFoldDB" id="A0A397S9E1"/>
<evidence type="ECO:0000256" key="1">
    <source>
        <dbReference type="SAM" id="MobiDB-lite"/>
    </source>
</evidence>
<dbReference type="OrthoDB" id="2308650at2759"/>
<dbReference type="EMBL" id="QKYT01001776">
    <property type="protein sequence ID" value="RIA78944.1"/>
    <property type="molecule type" value="Genomic_DNA"/>
</dbReference>
<comment type="caution">
    <text evidence="2">The sequence shown here is derived from an EMBL/GenBank/DDBJ whole genome shotgun (WGS) entry which is preliminary data.</text>
</comment>
<proteinExistence type="predicted"/>
<keyword evidence="3" id="KW-1185">Reference proteome</keyword>
<name>A0A397S9E1_9GLOM</name>
<reference evidence="2 3" key="1">
    <citation type="submission" date="2018-06" db="EMBL/GenBank/DDBJ databases">
        <title>Comparative genomics reveals the genomic features of Rhizophagus irregularis, R. cerebriforme, R. diaphanum and Gigaspora rosea, and their symbiotic lifestyle signature.</title>
        <authorList>
            <person name="Morin E."/>
            <person name="San Clemente H."/>
            <person name="Chen E.C.H."/>
            <person name="De La Providencia I."/>
            <person name="Hainaut M."/>
            <person name="Kuo A."/>
            <person name="Kohler A."/>
            <person name="Murat C."/>
            <person name="Tang N."/>
            <person name="Roy S."/>
            <person name="Loubradou J."/>
            <person name="Henrissat B."/>
            <person name="Grigoriev I.V."/>
            <person name="Corradi N."/>
            <person name="Roux C."/>
            <person name="Martin F.M."/>
        </authorList>
    </citation>
    <scope>NUCLEOTIDE SEQUENCE [LARGE SCALE GENOMIC DNA]</scope>
    <source>
        <strain evidence="2 3">DAOM 227022</strain>
    </source>
</reference>
<evidence type="ECO:0000313" key="3">
    <source>
        <dbReference type="Proteomes" id="UP000265703"/>
    </source>
</evidence>
<dbReference type="InterPro" id="IPR036322">
    <property type="entry name" value="WD40_repeat_dom_sf"/>
</dbReference>
<feature type="region of interest" description="Disordered" evidence="1">
    <location>
        <begin position="1"/>
        <end position="29"/>
    </location>
</feature>
<evidence type="ECO:0000313" key="2">
    <source>
        <dbReference type="EMBL" id="RIA78944.1"/>
    </source>
</evidence>
<sequence length="294" mass="35442">MEGEKEQSQRSDVNEMDVESLKEINVKSTTEDDDKSTIIITSAPFTLKKKQNTKYNNDHDINDELIVPQYIETYNKEEMIYAVIYNRKNRLIFVWSVNIEKNEQQQFDVCFEHDINDYIRNFALYKNFLLFQTNKNGVFIFDLNKDQPFQLKDSQKYFYKVEFLPNGDVILVQSYSKYYKIYKYLFENNNYATTPQIYDINVPKSSKKEIIYQSKLFFFNEFGFIQWDLSKMSVEMEYKFLEYDVLNYSFNVVINKNQTLLALNIFKKIDIFSMETGVWISRYGWYYFYGTSIF</sequence>
<dbReference type="Proteomes" id="UP000265703">
    <property type="component" value="Unassembled WGS sequence"/>
</dbReference>
<accession>A0A397S9E1</accession>